<keyword evidence="7" id="KW-1185">Reference proteome</keyword>
<evidence type="ECO:0000259" key="5">
    <source>
        <dbReference type="PROSITE" id="PS50977"/>
    </source>
</evidence>
<evidence type="ECO:0000256" key="4">
    <source>
        <dbReference type="PROSITE-ProRule" id="PRU00335"/>
    </source>
</evidence>
<dbReference type="PROSITE" id="PS50977">
    <property type="entry name" value="HTH_TETR_2"/>
    <property type="match status" value="1"/>
</dbReference>
<dbReference type="Proteomes" id="UP001596527">
    <property type="component" value="Unassembled WGS sequence"/>
</dbReference>
<dbReference type="InterPro" id="IPR001647">
    <property type="entry name" value="HTH_TetR"/>
</dbReference>
<dbReference type="PANTHER" id="PTHR30055">
    <property type="entry name" value="HTH-TYPE TRANSCRIPTIONAL REGULATOR RUTR"/>
    <property type="match status" value="1"/>
</dbReference>
<dbReference type="InterPro" id="IPR009057">
    <property type="entry name" value="Homeodomain-like_sf"/>
</dbReference>
<dbReference type="SUPFAM" id="SSF48498">
    <property type="entry name" value="Tetracyclin repressor-like, C-terminal domain"/>
    <property type="match status" value="1"/>
</dbReference>
<gene>
    <name evidence="6" type="ORF">ACFQWG_07800</name>
</gene>
<dbReference type="InterPro" id="IPR036271">
    <property type="entry name" value="Tet_transcr_reg_TetR-rel_C_sf"/>
</dbReference>
<evidence type="ECO:0000256" key="2">
    <source>
        <dbReference type="ARBA" id="ARBA00023125"/>
    </source>
</evidence>
<protein>
    <submittedName>
        <fullName evidence="6">TetR/AcrR family transcriptional regulator</fullName>
    </submittedName>
</protein>
<dbReference type="Pfam" id="PF16859">
    <property type="entry name" value="TetR_C_11"/>
    <property type="match status" value="1"/>
</dbReference>
<dbReference type="InterPro" id="IPR011075">
    <property type="entry name" value="TetR_C"/>
</dbReference>
<dbReference type="EMBL" id="JBHTEF010000001">
    <property type="protein sequence ID" value="MFC7581099.1"/>
    <property type="molecule type" value="Genomic_DNA"/>
</dbReference>
<feature type="DNA-binding region" description="H-T-H motif" evidence="4">
    <location>
        <begin position="34"/>
        <end position="53"/>
    </location>
</feature>
<dbReference type="RefSeq" id="WP_380974014.1">
    <property type="nucleotide sequence ID" value="NZ_JBHTEF010000001.1"/>
</dbReference>
<sequence>MPNEHAALTRRLTDEKITRATLALTLESGTDAVTIESVSQRSGVAKTTLYRRFANRDELLARVAETIEVTRIDASMAPGREGLTEIIRTAQAFFEDRIGLGRLGRLLSADSAFLALVVDRLVRPQHDAILGFFRRGVRSGVFRADADYAVILDAITGSMVIRDALTGDVPDAWPEQIVAALWPSIAAREGS</sequence>
<evidence type="ECO:0000256" key="1">
    <source>
        <dbReference type="ARBA" id="ARBA00023015"/>
    </source>
</evidence>
<keyword evidence="3" id="KW-0804">Transcription</keyword>
<name>A0ABW2SLT6_9ACTO</name>
<accession>A0ABW2SLT6</accession>
<feature type="domain" description="HTH tetR-type" evidence="5">
    <location>
        <begin position="11"/>
        <end position="71"/>
    </location>
</feature>
<dbReference type="SUPFAM" id="SSF46689">
    <property type="entry name" value="Homeodomain-like"/>
    <property type="match status" value="1"/>
</dbReference>
<dbReference type="Pfam" id="PF00440">
    <property type="entry name" value="TetR_N"/>
    <property type="match status" value="1"/>
</dbReference>
<comment type="caution">
    <text evidence="6">The sequence shown here is derived from an EMBL/GenBank/DDBJ whole genome shotgun (WGS) entry which is preliminary data.</text>
</comment>
<evidence type="ECO:0000313" key="7">
    <source>
        <dbReference type="Proteomes" id="UP001596527"/>
    </source>
</evidence>
<dbReference type="Gene3D" id="1.10.357.10">
    <property type="entry name" value="Tetracycline Repressor, domain 2"/>
    <property type="match status" value="1"/>
</dbReference>
<keyword evidence="1" id="KW-0805">Transcription regulation</keyword>
<dbReference type="PRINTS" id="PR00455">
    <property type="entry name" value="HTHTETR"/>
</dbReference>
<organism evidence="6 7">
    <name type="scientific">Schaalia naturae</name>
    <dbReference type="NCBI Taxonomy" id="635203"/>
    <lineage>
        <taxon>Bacteria</taxon>
        <taxon>Bacillati</taxon>
        <taxon>Actinomycetota</taxon>
        <taxon>Actinomycetes</taxon>
        <taxon>Actinomycetales</taxon>
        <taxon>Actinomycetaceae</taxon>
        <taxon>Schaalia</taxon>
    </lineage>
</organism>
<reference evidence="7" key="1">
    <citation type="journal article" date="2019" name="Int. J. Syst. Evol. Microbiol.">
        <title>The Global Catalogue of Microorganisms (GCM) 10K type strain sequencing project: providing services to taxonomists for standard genome sequencing and annotation.</title>
        <authorList>
            <consortium name="The Broad Institute Genomics Platform"/>
            <consortium name="The Broad Institute Genome Sequencing Center for Infectious Disease"/>
            <person name="Wu L."/>
            <person name="Ma J."/>
        </authorList>
    </citation>
    <scope>NUCLEOTIDE SEQUENCE [LARGE SCALE GENOMIC DNA]</scope>
    <source>
        <strain evidence="7">CCUG 56698</strain>
    </source>
</reference>
<proteinExistence type="predicted"/>
<keyword evidence="2 4" id="KW-0238">DNA-binding</keyword>
<evidence type="ECO:0000313" key="6">
    <source>
        <dbReference type="EMBL" id="MFC7581099.1"/>
    </source>
</evidence>
<dbReference type="InterPro" id="IPR050109">
    <property type="entry name" value="HTH-type_TetR-like_transc_reg"/>
</dbReference>
<evidence type="ECO:0000256" key="3">
    <source>
        <dbReference type="ARBA" id="ARBA00023163"/>
    </source>
</evidence>
<dbReference type="Gene3D" id="1.10.10.60">
    <property type="entry name" value="Homeodomain-like"/>
    <property type="match status" value="1"/>
</dbReference>
<dbReference type="PANTHER" id="PTHR30055:SF234">
    <property type="entry name" value="HTH-TYPE TRANSCRIPTIONAL REGULATOR BETI"/>
    <property type="match status" value="1"/>
</dbReference>